<name>A0A8R1HSH8_CAEJA</name>
<dbReference type="EnsemblMetazoa" id="CJA10466.1">
    <property type="protein sequence ID" value="CJA10466.1"/>
    <property type="gene ID" value="WBGene00129670"/>
</dbReference>
<accession>A0A8R1HSH8</accession>
<reference evidence="2" key="1">
    <citation type="submission" date="2010-08" db="EMBL/GenBank/DDBJ databases">
        <authorList>
            <consortium name="Caenorhabditis japonica Sequencing Consortium"/>
            <person name="Wilson R.K."/>
        </authorList>
    </citation>
    <scope>NUCLEOTIDE SEQUENCE [LARGE SCALE GENOMIC DNA]</scope>
    <source>
        <strain evidence="2">DF5081</strain>
    </source>
</reference>
<evidence type="ECO:0000313" key="1">
    <source>
        <dbReference type="EnsemblMetazoa" id="CJA10466.1"/>
    </source>
</evidence>
<reference evidence="1" key="2">
    <citation type="submission" date="2022-06" db="UniProtKB">
        <authorList>
            <consortium name="EnsemblMetazoa"/>
        </authorList>
    </citation>
    <scope>IDENTIFICATION</scope>
    <source>
        <strain evidence="1">DF5081</strain>
    </source>
</reference>
<dbReference type="Proteomes" id="UP000005237">
    <property type="component" value="Unassembled WGS sequence"/>
</dbReference>
<evidence type="ECO:0000313" key="2">
    <source>
        <dbReference type="Proteomes" id="UP000005237"/>
    </source>
</evidence>
<proteinExistence type="predicted"/>
<protein>
    <submittedName>
        <fullName evidence="1">Uncharacterized protein</fullName>
    </submittedName>
</protein>
<organism evidence="1 2">
    <name type="scientific">Caenorhabditis japonica</name>
    <dbReference type="NCBI Taxonomy" id="281687"/>
    <lineage>
        <taxon>Eukaryota</taxon>
        <taxon>Metazoa</taxon>
        <taxon>Ecdysozoa</taxon>
        <taxon>Nematoda</taxon>
        <taxon>Chromadorea</taxon>
        <taxon>Rhabditida</taxon>
        <taxon>Rhabditina</taxon>
        <taxon>Rhabditomorpha</taxon>
        <taxon>Rhabditoidea</taxon>
        <taxon>Rhabditidae</taxon>
        <taxon>Peloderinae</taxon>
        <taxon>Caenorhabditis</taxon>
    </lineage>
</organism>
<sequence length="207" mass="22872">MNTASALISEVNSLEKNFADMKKSQPVNYQKTFAEAVSKSIAAPSTGAIIAKAVQAATIPDSRKCSLIIKGVENASELSAGSEFGKSISNVFNVASPKSMFPIAQKTGPPLLKIQLESTEDMSKVLNLFSKRKVQILSCQNASARPDLSKMELEKYRLAWKDAIERNNQAKARIYTVRNLEVTKIVYRVDQTPWEWKEGGKQRSTSQ</sequence>
<dbReference type="AlphaFoldDB" id="A0A8R1HSH8"/>
<keyword evidence="2" id="KW-1185">Reference proteome</keyword>